<gene>
    <name evidence="2" type="ORF">ACFFU1_04835</name>
</gene>
<dbReference type="EMBL" id="JBHMFA010000004">
    <property type="protein sequence ID" value="MFB9104209.1"/>
    <property type="molecule type" value="Genomic_DNA"/>
</dbReference>
<accession>A0ABV5GX20</accession>
<evidence type="ECO:0000313" key="3">
    <source>
        <dbReference type="Proteomes" id="UP001589590"/>
    </source>
</evidence>
<feature type="transmembrane region" description="Helical" evidence="1">
    <location>
        <begin position="49"/>
        <end position="67"/>
    </location>
</feature>
<keyword evidence="1" id="KW-1133">Transmembrane helix</keyword>
<dbReference type="Proteomes" id="UP001589590">
    <property type="component" value="Unassembled WGS sequence"/>
</dbReference>
<keyword evidence="1" id="KW-0472">Membrane</keyword>
<organism evidence="2 3">
    <name type="scientific">Algibacter miyuki</name>
    <dbReference type="NCBI Taxonomy" id="1306933"/>
    <lineage>
        <taxon>Bacteria</taxon>
        <taxon>Pseudomonadati</taxon>
        <taxon>Bacteroidota</taxon>
        <taxon>Flavobacteriia</taxon>
        <taxon>Flavobacteriales</taxon>
        <taxon>Flavobacteriaceae</taxon>
        <taxon>Algibacter</taxon>
    </lineage>
</organism>
<keyword evidence="1" id="KW-0812">Transmembrane</keyword>
<name>A0ABV5GX20_9FLAO</name>
<dbReference type="RefSeq" id="WP_290271455.1">
    <property type="nucleotide sequence ID" value="NZ_JBHMFA010000004.1"/>
</dbReference>
<keyword evidence="3" id="KW-1185">Reference proteome</keyword>
<sequence length="107" mass="13139">MIFISKYIVPKGYAGVTLFPFIFLKQQSMTTNTVLVNHEKIHLKQQLELLVIPFYMWYVLEFIYRLFQYKKWHMAYKNISFEKEAYSNESTLDYLKQRPFWGFLKYL</sequence>
<evidence type="ECO:0008006" key="4">
    <source>
        <dbReference type="Google" id="ProtNLM"/>
    </source>
</evidence>
<evidence type="ECO:0000256" key="1">
    <source>
        <dbReference type="SAM" id="Phobius"/>
    </source>
</evidence>
<evidence type="ECO:0000313" key="2">
    <source>
        <dbReference type="EMBL" id="MFB9104209.1"/>
    </source>
</evidence>
<proteinExistence type="predicted"/>
<protein>
    <recommendedName>
        <fullName evidence="4">Peptidase M56 domain-containing protein</fullName>
    </recommendedName>
</protein>
<feature type="transmembrane region" description="Helical" evidence="1">
    <location>
        <begin position="12"/>
        <end position="29"/>
    </location>
</feature>
<reference evidence="2 3" key="1">
    <citation type="submission" date="2024-09" db="EMBL/GenBank/DDBJ databases">
        <authorList>
            <person name="Sun Q."/>
            <person name="Mori K."/>
        </authorList>
    </citation>
    <scope>NUCLEOTIDE SEQUENCE [LARGE SCALE GENOMIC DNA]</scope>
    <source>
        <strain evidence="2 3">CECT 8300</strain>
    </source>
</reference>
<comment type="caution">
    <text evidence="2">The sequence shown here is derived from an EMBL/GenBank/DDBJ whole genome shotgun (WGS) entry which is preliminary data.</text>
</comment>